<dbReference type="Proteomes" id="UP001153712">
    <property type="component" value="Chromosome 5"/>
</dbReference>
<reference evidence="8" key="1">
    <citation type="submission" date="2022-01" db="EMBL/GenBank/DDBJ databases">
        <authorList>
            <person name="King R."/>
        </authorList>
    </citation>
    <scope>NUCLEOTIDE SEQUENCE</scope>
</reference>
<evidence type="ECO:0000256" key="7">
    <source>
        <dbReference type="SAM" id="SignalP"/>
    </source>
</evidence>
<dbReference type="Pfam" id="PF05497">
    <property type="entry name" value="Destabilase"/>
    <property type="match status" value="1"/>
</dbReference>
<organism evidence="8 9">
    <name type="scientific">Phyllotreta striolata</name>
    <name type="common">Striped flea beetle</name>
    <name type="synonym">Crioceris striolata</name>
    <dbReference type="NCBI Taxonomy" id="444603"/>
    <lineage>
        <taxon>Eukaryota</taxon>
        <taxon>Metazoa</taxon>
        <taxon>Ecdysozoa</taxon>
        <taxon>Arthropoda</taxon>
        <taxon>Hexapoda</taxon>
        <taxon>Insecta</taxon>
        <taxon>Pterygota</taxon>
        <taxon>Neoptera</taxon>
        <taxon>Endopterygota</taxon>
        <taxon>Coleoptera</taxon>
        <taxon>Polyphaga</taxon>
        <taxon>Cucujiformia</taxon>
        <taxon>Chrysomeloidea</taxon>
        <taxon>Chrysomelidae</taxon>
        <taxon>Galerucinae</taxon>
        <taxon>Alticini</taxon>
        <taxon>Phyllotreta</taxon>
    </lineage>
</organism>
<evidence type="ECO:0000256" key="1">
    <source>
        <dbReference type="ARBA" id="ARBA00000632"/>
    </source>
</evidence>
<dbReference type="GO" id="GO:0031640">
    <property type="term" value="P:killing of cells of another organism"/>
    <property type="evidence" value="ECO:0007669"/>
    <property type="project" value="UniProtKB-KW"/>
</dbReference>
<dbReference type="OrthoDB" id="6337871at2759"/>
<dbReference type="InterPro" id="IPR008597">
    <property type="entry name" value="Invert_lysozyme"/>
</dbReference>
<evidence type="ECO:0000256" key="5">
    <source>
        <dbReference type="ARBA" id="ARBA00022801"/>
    </source>
</evidence>
<dbReference type="GO" id="GO:0003796">
    <property type="term" value="F:lysozyme activity"/>
    <property type="evidence" value="ECO:0007669"/>
    <property type="project" value="UniProtKB-EC"/>
</dbReference>
<evidence type="ECO:0000313" key="8">
    <source>
        <dbReference type="EMBL" id="CAG9862152.1"/>
    </source>
</evidence>
<gene>
    <name evidence="8" type="ORF">PHYEVI_LOCUS8474</name>
</gene>
<dbReference type="AlphaFoldDB" id="A0A9N9TNK5"/>
<evidence type="ECO:0000256" key="2">
    <source>
        <dbReference type="ARBA" id="ARBA00012732"/>
    </source>
</evidence>
<evidence type="ECO:0000256" key="4">
    <source>
        <dbReference type="ARBA" id="ARBA00022638"/>
    </source>
</evidence>
<dbReference type="GO" id="GO:0042742">
    <property type="term" value="P:defense response to bacterium"/>
    <property type="evidence" value="ECO:0007669"/>
    <property type="project" value="UniProtKB-KW"/>
</dbReference>
<sequence>MKLALCLFVLALFLYESEAIKDWKQHPMYPCVKCLCHARSGCWIRQNCAKYSINFNYWKEAGSLVVNLDDPPNNVESYNACMKDENCIVGTIIQYTQQFGELDCNCDGKFDCKDRLAIHLFGASCERPNFGSDYSWRFNHCAASVGVKRMGSREGDSNCIEPKVV</sequence>
<keyword evidence="6" id="KW-0326">Glycosidase</keyword>
<protein>
    <recommendedName>
        <fullName evidence="2">lysozyme</fullName>
        <ecNumber evidence="2">3.2.1.17</ecNumber>
    </recommendedName>
</protein>
<keyword evidence="7" id="KW-0732">Signal</keyword>
<feature type="chain" id="PRO_5040205994" description="lysozyme" evidence="7">
    <location>
        <begin position="20"/>
        <end position="165"/>
    </location>
</feature>
<comment type="catalytic activity">
    <reaction evidence="1">
        <text>Hydrolysis of (1-&gt;4)-beta-linkages between N-acetylmuramic acid and N-acetyl-D-glucosamine residues in a peptidoglycan and between N-acetyl-D-glucosamine residues in chitodextrins.</text>
        <dbReference type="EC" id="3.2.1.17"/>
    </reaction>
</comment>
<dbReference type="EC" id="3.2.1.17" evidence="2"/>
<evidence type="ECO:0000256" key="3">
    <source>
        <dbReference type="ARBA" id="ARBA00022529"/>
    </source>
</evidence>
<keyword evidence="3" id="KW-0929">Antimicrobial</keyword>
<accession>A0A9N9TNK5</accession>
<evidence type="ECO:0000313" key="9">
    <source>
        <dbReference type="Proteomes" id="UP001153712"/>
    </source>
</evidence>
<feature type="signal peptide" evidence="7">
    <location>
        <begin position="1"/>
        <end position="19"/>
    </location>
</feature>
<keyword evidence="5" id="KW-0378">Hydrolase</keyword>
<proteinExistence type="predicted"/>
<evidence type="ECO:0000256" key="6">
    <source>
        <dbReference type="ARBA" id="ARBA00023295"/>
    </source>
</evidence>
<dbReference type="Gene3D" id="1.10.530.10">
    <property type="match status" value="1"/>
</dbReference>
<name>A0A9N9TNK5_PHYSR</name>
<keyword evidence="9" id="KW-1185">Reference proteome</keyword>
<dbReference type="EMBL" id="OU900098">
    <property type="protein sequence ID" value="CAG9862152.1"/>
    <property type="molecule type" value="Genomic_DNA"/>
</dbReference>
<keyword evidence="4" id="KW-0081">Bacteriolytic enzyme</keyword>
<dbReference type="PROSITE" id="PS51909">
    <property type="entry name" value="LYSOZYME_I"/>
    <property type="match status" value="1"/>
</dbReference>